<dbReference type="SUPFAM" id="SSF51161">
    <property type="entry name" value="Trimeric LpxA-like enzymes"/>
    <property type="match status" value="1"/>
</dbReference>
<evidence type="ECO:0000256" key="6">
    <source>
        <dbReference type="ARBA" id="ARBA00022989"/>
    </source>
</evidence>
<keyword evidence="4" id="KW-0812">Transmembrane</keyword>
<dbReference type="Proteomes" id="UP001060112">
    <property type="component" value="Chromosome"/>
</dbReference>
<evidence type="ECO:0000313" key="10">
    <source>
        <dbReference type="Proteomes" id="UP001060112"/>
    </source>
</evidence>
<dbReference type="InterPro" id="IPR001173">
    <property type="entry name" value="Glyco_trans_2-like"/>
</dbReference>
<dbReference type="InterPro" id="IPR029044">
    <property type="entry name" value="Nucleotide-diphossugar_trans"/>
</dbReference>
<dbReference type="RefSeq" id="WP_290138247.1">
    <property type="nucleotide sequence ID" value="NZ_CP101620.1"/>
</dbReference>
<reference evidence="9" key="1">
    <citation type="submission" date="2022-07" db="EMBL/GenBank/DDBJ databases">
        <title>Faecal culturing of patients with breast cancer.</title>
        <authorList>
            <person name="Teng N.M.Y."/>
            <person name="Kiu R."/>
            <person name="Evans R."/>
            <person name="Baker D.J."/>
            <person name="Zenner C."/>
            <person name="Robinson S.D."/>
            <person name="Hall L.J."/>
        </authorList>
    </citation>
    <scope>NUCLEOTIDE SEQUENCE</scope>
    <source>
        <strain evidence="9">LH1062</strain>
    </source>
</reference>
<evidence type="ECO:0000256" key="7">
    <source>
        <dbReference type="ARBA" id="ARBA00023136"/>
    </source>
</evidence>
<dbReference type="SUPFAM" id="SSF53448">
    <property type="entry name" value="Nucleotide-diphospho-sugar transferases"/>
    <property type="match status" value="1"/>
</dbReference>
<evidence type="ECO:0000256" key="1">
    <source>
        <dbReference type="ARBA" id="ARBA00022475"/>
    </source>
</evidence>
<keyword evidence="2 9" id="KW-0328">Glycosyltransferase</keyword>
<dbReference type="InterPro" id="IPR050256">
    <property type="entry name" value="Glycosyltransferase_2"/>
</dbReference>
<dbReference type="Pfam" id="PF00535">
    <property type="entry name" value="Glycos_transf_2"/>
    <property type="match status" value="1"/>
</dbReference>
<dbReference type="PANTHER" id="PTHR48090">
    <property type="entry name" value="UNDECAPRENYL-PHOSPHATE 4-DEOXY-4-FORMAMIDO-L-ARABINOSE TRANSFERASE-RELATED"/>
    <property type="match status" value="1"/>
</dbReference>
<feature type="domain" description="Glycosyltransferase 2-like" evidence="8">
    <location>
        <begin position="204"/>
        <end position="327"/>
    </location>
</feature>
<dbReference type="InterPro" id="IPR011004">
    <property type="entry name" value="Trimer_LpxA-like_sf"/>
</dbReference>
<evidence type="ECO:0000256" key="5">
    <source>
        <dbReference type="ARBA" id="ARBA00022985"/>
    </source>
</evidence>
<keyword evidence="7" id="KW-0472">Membrane</keyword>
<organism evidence="9 10">
    <name type="scientific">Allocoprobacillus halotolerans</name>
    <dbReference type="NCBI Taxonomy" id="2944914"/>
    <lineage>
        <taxon>Bacteria</taxon>
        <taxon>Bacillati</taxon>
        <taxon>Bacillota</taxon>
        <taxon>Erysipelotrichia</taxon>
        <taxon>Erysipelotrichales</taxon>
        <taxon>Erysipelotrichaceae</taxon>
        <taxon>Allocoprobacillus</taxon>
    </lineage>
</organism>
<name>A0ABY5I2B4_9FIRM</name>
<accession>A0ABY5I2B4</accession>
<keyword evidence="5" id="KW-0448">Lipopolysaccharide biosynthesis</keyword>
<dbReference type="Gene3D" id="3.90.550.10">
    <property type="entry name" value="Spore Coat Polysaccharide Biosynthesis Protein SpsA, Chain A"/>
    <property type="match status" value="1"/>
</dbReference>
<keyword evidence="1" id="KW-1003">Cell membrane</keyword>
<evidence type="ECO:0000256" key="2">
    <source>
        <dbReference type="ARBA" id="ARBA00022676"/>
    </source>
</evidence>
<proteinExistence type="predicted"/>
<evidence type="ECO:0000256" key="4">
    <source>
        <dbReference type="ARBA" id="ARBA00022692"/>
    </source>
</evidence>
<protein>
    <submittedName>
        <fullName evidence="9">Glycosyltransferase</fullName>
        <ecNumber evidence="9">2.4.-.-</ecNumber>
    </submittedName>
</protein>
<dbReference type="Gene3D" id="2.160.10.10">
    <property type="entry name" value="Hexapeptide repeat proteins"/>
    <property type="match status" value="1"/>
</dbReference>
<sequence>MIESLKRLEKCFQYVTISGYHLNGEVFFSHLHSDQYTQFLYFFANTAWKNGLDETFSQKLMNLIRYISGMFVSYKCKLPDIFIFYHAVGSVIGNADYSDFLVVFQNVTINTGNSVNGELVPKIGKGCFLAAGAKIIGNKTIGDRVSIGVNALIYNESVLSDTIVICLDGKSVIKKDIKKNVWHKITFLWKYRRKYQMKKTIGFCIPCYNEEKNILKLYNAIKENTYKFNDYEFIYLFIDNYSTDKTRDILKDLAKDDKNVKIIFNTKNFGPARSGAFGFYNTPGDAVITMACDLQDPPELISSFIKKWEEGNKLILGRKVSSEEKRLMFFSENFIIK</sequence>
<dbReference type="PANTHER" id="PTHR48090:SF3">
    <property type="entry name" value="UNDECAPRENYL-PHOSPHATE 4-DEOXY-4-FORMAMIDO-L-ARABINOSE TRANSFERASE"/>
    <property type="match status" value="1"/>
</dbReference>
<dbReference type="EMBL" id="CP101620">
    <property type="protein sequence ID" value="UTY38132.1"/>
    <property type="molecule type" value="Genomic_DNA"/>
</dbReference>
<evidence type="ECO:0000259" key="8">
    <source>
        <dbReference type="Pfam" id="PF00535"/>
    </source>
</evidence>
<dbReference type="GO" id="GO:0016757">
    <property type="term" value="F:glycosyltransferase activity"/>
    <property type="evidence" value="ECO:0007669"/>
    <property type="project" value="UniProtKB-KW"/>
</dbReference>
<keyword evidence="10" id="KW-1185">Reference proteome</keyword>
<gene>
    <name evidence="9" type="ORF">NMU03_10570</name>
</gene>
<evidence type="ECO:0000256" key="3">
    <source>
        <dbReference type="ARBA" id="ARBA00022679"/>
    </source>
</evidence>
<keyword evidence="6" id="KW-1133">Transmembrane helix</keyword>
<evidence type="ECO:0000313" key="9">
    <source>
        <dbReference type="EMBL" id="UTY38132.1"/>
    </source>
</evidence>
<keyword evidence="3 9" id="KW-0808">Transferase</keyword>
<dbReference type="EC" id="2.4.-.-" evidence="9"/>